<dbReference type="Proteomes" id="UP001218218">
    <property type="component" value="Unassembled WGS sequence"/>
</dbReference>
<dbReference type="GO" id="GO:0005634">
    <property type="term" value="C:nucleus"/>
    <property type="evidence" value="ECO:0007669"/>
    <property type="project" value="TreeGrafter"/>
</dbReference>
<feature type="domain" description="RRM" evidence="4">
    <location>
        <begin position="58"/>
        <end position="136"/>
    </location>
</feature>
<dbReference type="PROSITE" id="PS50102">
    <property type="entry name" value="RRM"/>
    <property type="match status" value="1"/>
</dbReference>
<dbReference type="SMART" id="SM00360">
    <property type="entry name" value="RRM"/>
    <property type="match status" value="1"/>
</dbReference>
<gene>
    <name evidence="5" type="ORF">DFH08DRAFT_846423</name>
</gene>
<dbReference type="InterPro" id="IPR035979">
    <property type="entry name" value="RBD_domain_sf"/>
</dbReference>
<dbReference type="SUPFAM" id="SSF54928">
    <property type="entry name" value="RNA-binding domain, RBD"/>
    <property type="match status" value="1"/>
</dbReference>
<evidence type="ECO:0000256" key="2">
    <source>
        <dbReference type="PROSITE-ProRule" id="PRU00176"/>
    </source>
</evidence>
<keyword evidence="1 2" id="KW-0694">RNA-binding</keyword>
<keyword evidence="6" id="KW-1185">Reference proteome</keyword>
<name>A0AAD7AJF6_9AGAR</name>
<dbReference type="InterPro" id="IPR000504">
    <property type="entry name" value="RRM_dom"/>
</dbReference>
<dbReference type="EMBL" id="JARIHO010000006">
    <property type="protein sequence ID" value="KAJ7359570.1"/>
    <property type="molecule type" value="Genomic_DNA"/>
</dbReference>
<dbReference type="AlphaFoldDB" id="A0AAD7AJF6"/>
<proteinExistence type="predicted"/>
<feature type="compositionally biased region" description="Polar residues" evidence="3">
    <location>
        <begin position="143"/>
        <end position="155"/>
    </location>
</feature>
<dbReference type="Pfam" id="PF13865">
    <property type="entry name" value="FoP_duplication"/>
    <property type="match status" value="1"/>
</dbReference>
<dbReference type="PANTHER" id="PTHR19965:SF82">
    <property type="entry name" value="THO COMPLEX SUBUNIT 4"/>
    <property type="match status" value="1"/>
</dbReference>
<dbReference type="Gene3D" id="3.30.70.330">
    <property type="match status" value="1"/>
</dbReference>
<comment type="caution">
    <text evidence="5">The sequence shown here is derived from an EMBL/GenBank/DDBJ whole genome shotgun (WGS) entry which is preliminary data.</text>
</comment>
<evidence type="ECO:0000313" key="6">
    <source>
        <dbReference type="Proteomes" id="UP001218218"/>
    </source>
</evidence>
<accession>A0AAD7AJF6</accession>
<feature type="region of interest" description="Disordered" evidence="3">
    <location>
        <begin position="1"/>
        <end position="27"/>
    </location>
</feature>
<evidence type="ECO:0000256" key="3">
    <source>
        <dbReference type="SAM" id="MobiDB-lite"/>
    </source>
</evidence>
<reference evidence="5" key="1">
    <citation type="submission" date="2023-03" db="EMBL/GenBank/DDBJ databases">
        <title>Massive genome expansion in bonnet fungi (Mycena s.s.) driven by repeated elements and novel gene families across ecological guilds.</title>
        <authorList>
            <consortium name="Lawrence Berkeley National Laboratory"/>
            <person name="Harder C.B."/>
            <person name="Miyauchi S."/>
            <person name="Viragh M."/>
            <person name="Kuo A."/>
            <person name="Thoen E."/>
            <person name="Andreopoulos B."/>
            <person name="Lu D."/>
            <person name="Skrede I."/>
            <person name="Drula E."/>
            <person name="Henrissat B."/>
            <person name="Morin E."/>
            <person name="Kohler A."/>
            <person name="Barry K."/>
            <person name="LaButti K."/>
            <person name="Morin E."/>
            <person name="Salamov A."/>
            <person name="Lipzen A."/>
            <person name="Mereny Z."/>
            <person name="Hegedus B."/>
            <person name="Baldrian P."/>
            <person name="Stursova M."/>
            <person name="Weitz H."/>
            <person name="Taylor A."/>
            <person name="Grigoriev I.V."/>
            <person name="Nagy L.G."/>
            <person name="Martin F."/>
            <person name="Kauserud H."/>
        </authorList>
    </citation>
    <scope>NUCLEOTIDE SEQUENCE</scope>
    <source>
        <strain evidence="5">CBHHK002</strain>
    </source>
</reference>
<dbReference type="InterPro" id="IPR012677">
    <property type="entry name" value="Nucleotide-bd_a/b_plait_sf"/>
</dbReference>
<sequence>MASFRSNRPTRKPYNRPQAPRPNIDGQWVHDMADDDNALLNGTGNCPRIAAVIAGPSTRLVVTNLHYEITPKDLTAIFGQIGTLVSEPQIRYDRSGRSSGTATVAFETLAEATRARNQYDGILAKGQPMTIAFDVTPPRQPRNRSSSAPTTSSLLNRIERPPLLDRLSGTKSGSKDDSALPRGPRGGVGPIRNARGAQKPARGGARAAAAPKKPKAPKTAAELDNELDAFMGDSAAPPAEAAPAPPAQDVEMA</sequence>
<dbReference type="InterPro" id="IPR025715">
    <property type="entry name" value="FoP_C"/>
</dbReference>
<protein>
    <recommendedName>
        <fullName evidence="4">RRM domain-containing protein</fullName>
    </recommendedName>
</protein>
<evidence type="ECO:0000259" key="4">
    <source>
        <dbReference type="PROSITE" id="PS50102"/>
    </source>
</evidence>
<dbReference type="InterPro" id="IPR051229">
    <property type="entry name" value="ALYREF_mRNA_export"/>
</dbReference>
<evidence type="ECO:0000256" key="1">
    <source>
        <dbReference type="ARBA" id="ARBA00022884"/>
    </source>
</evidence>
<dbReference type="Pfam" id="PF00076">
    <property type="entry name" value="RRM_1"/>
    <property type="match status" value="1"/>
</dbReference>
<feature type="region of interest" description="Disordered" evidence="3">
    <location>
        <begin position="133"/>
        <end position="253"/>
    </location>
</feature>
<organism evidence="5 6">
    <name type="scientific">Mycena albidolilacea</name>
    <dbReference type="NCBI Taxonomy" id="1033008"/>
    <lineage>
        <taxon>Eukaryota</taxon>
        <taxon>Fungi</taxon>
        <taxon>Dikarya</taxon>
        <taxon>Basidiomycota</taxon>
        <taxon>Agaricomycotina</taxon>
        <taxon>Agaricomycetes</taxon>
        <taxon>Agaricomycetidae</taxon>
        <taxon>Agaricales</taxon>
        <taxon>Marasmiineae</taxon>
        <taxon>Mycenaceae</taxon>
        <taxon>Mycena</taxon>
    </lineage>
</organism>
<dbReference type="GO" id="GO:0003729">
    <property type="term" value="F:mRNA binding"/>
    <property type="evidence" value="ECO:0007669"/>
    <property type="project" value="TreeGrafter"/>
</dbReference>
<feature type="compositionally biased region" description="Low complexity" evidence="3">
    <location>
        <begin position="190"/>
        <end position="211"/>
    </location>
</feature>
<dbReference type="CDD" id="cd12418">
    <property type="entry name" value="RRM_Aly_REF_like"/>
    <property type="match status" value="1"/>
</dbReference>
<evidence type="ECO:0000313" key="5">
    <source>
        <dbReference type="EMBL" id="KAJ7359570.1"/>
    </source>
</evidence>
<dbReference type="PANTHER" id="PTHR19965">
    <property type="entry name" value="RNA AND EXPORT FACTOR BINDING PROTEIN"/>
    <property type="match status" value="1"/>
</dbReference>
<dbReference type="SMART" id="SM01218">
    <property type="entry name" value="FoP_duplication"/>
    <property type="match status" value="1"/>
</dbReference>